<keyword evidence="2" id="KW-0808">Transferase</keyword>
<dbReference type="GO" id="GO:0016747">
    <property type="term" value="F:acyltransferase activity, transferring groups other than amino-acyl groups"/>
    <property type="evidence" value="ECO:0007669"/>
    <property type="project" value="InterPro"/>
</dbReference>
<dbReference type="CDD" id="cd04301">
    <property type="entry name" value="NAT_SF"/>
    <property type="match status" value="1"/>
</dbReference>
<feature type="domain" description="N-acetyltransferase" evidence="1">
    <location>
        <begin position="1"/>
        <end position="148"/>
    </location>
</feature>
<evidence type="ECO:0000313" key="2">
    <source>
        <dbReference type="EMBL" id="ASJ55453.1"/>
    </source>
</evidence>
<sequence>MQLEELTASTARAYKSLVHPKHLEWLDQINSSSVWGFGASNNNQPAGIVLGRSAVSEGQAKIIELVVAEGHQRRGMGMKLLWHAEKKMREQGISDGQFAGFIKAQDFSWLSKIAIREGWQLPKVKTYMYTLGSMRLGECHWVERLALPEDFTLFPWKDLTPAERLEIEKGEGQWYTSLLSPFFEEGKFDPDYSTGLRYQGKVIGWVIVQRMAGNLLLYKTMFVQEKYQKRARGITLLMKTIAQAQSAFPFGICFIEHDNEPMLRFMERRLGPTILHRKLWIETTKVLVGQYSDHFC</sequence>
<proteinExistence type="predicted"/>
<accession>A0A220MKG4</accession>
<evidence type="ECO:0000313" key="3">
    <source>
        <dbReference type="Proteomes" id="UP000197781"/>
    </source>
</evidence>
<dbReference type="EMBL" id="CP018145">
    <property type="protein sequence ID" value="ASJ55453.1"/>
    <property type="molecule type" value="Genomic_DNA"/>
</dbReference>
<reference evidence="2 3" key="1">
    <citation type="submission" date="2016-11" db="EMBL/GenBank/DDBJ databases">
        <authorList>
            <person name="Jaros S."/>
            <person name="Januszkiewicz K."/>
            <person name="Wedrychowicz H."/>
        </authorList>
    </citation>
    <scope>NUCLEOTIDE SEQUENCE [LARGE SCALE GENOMIC DNA]</scope>
    <source>
        <strain evidence="2 3">NF2</strain>
    </source>
</reference>
<gene>
    <name evidence="2" type="ORF">BP422_19025</name>
</gene>
<protein>
    <submittedName>
        <fullName evidence="2">GNAT family N-acetyltransferase</fullName>
    </submittedName>
</protein>
<dbReference type="RefSeq" id="WP_088909122.1">
    <property type="nucleotide sequence ID" value="NZ_CP018145.1"/>
</dbReference>
<dbReference type="InterPro" id="IPR000182">
    <property type="entry name" value="GNAT_dom"/>
</dbReference>
<dbReference type="PROSITE" id="PS51186">
    <property type="entry name" value="GNAT"/>
    <property type="match status" value="2"/>
</dbReference>
<dbReference type="AlphaFoldDB" id="A0A220MKG4"/>
<dbReference type="KEGG" id="bfm:BP422_19025"/>
<dbReference type="Pfam" id="PF00583">
    <property type="entry name" value="Acetyltransf_1"/>
    <property type="match status" value="2"/>
</dbReference>
<evidence type="ECO:0000259" key="1">
    <source>
        <dbReference type="PROSITE" id="PS51186"/>
    </source>
</evidence>
<feature type="domain" description="N-acetyltransferase" evidence="1">
    <location>
        <begin position="154"/>
        <end position="293"/>
    </location>
</feature>
<organism evidence="2 3">
    <name type="scientific">Brevibacillus formosus</name>
    <dbReference type="NCBI Taxonomy" id="54913"/>
    <lineage>
        <taxon>Bacteria</taxon>
        <taxon>Bacillati</taxon>
        <taxon>Bacillota</taxon>
        <taxon>Bacilli</taxon>
        <taxon>Bacillales</taxon>
        <taxon>Paenibacillaceae</taxon>
        <taxon>Brevibacillus</taxon>
    </lineage>
</organism>
<dbReference type="SUPFAM" id="SSF55729">
    <property type="entry name" value="Acyl-CoA N-acyltransferases (Nat)"/>
    <property type="match status" value="2"/>
</dbReference>
<dbReference type="InterPro" id="IPR016181">
    <property type="entry name" value="Acyl_CoA_acyltransferase"/>
</dbReference>
<dbReference type="Gene3D" id="3.40.630.30">
    <property type="match status" value="1"/>
</dbReference>
<dbReference type="Proteomes" id="UP000197781">
    <property type="component" value="Chromosome"/>
</dbReference>
<name>A0A220MKG4_9BACL</name>